<dbReference type="SUPFAM" id="SSF52833">
    <property type="entry name" value="Thioredoxin-like"/>
    <property type="match status" value="1"/>
</dbReference>
<dbReference type="GO" id="GO:0005681">
    <property type="term" value="C:spliceosomal complex"/>
    <property type="evidence" value="ECO:0007669"/>
    <property type="project" value="TreeGrafter"/>
</dbReference>
<evidence type="ECO:0000313" key="3">
    <source>
        <dbReference type="EMBL" id="KAJ0404996.1"/>
    </source>
</evidence>
<comment type="similarity">
    <text evidence="1">Belongs to the DIM1 family.</text>
</comment>
<dbReference type="Pfam" id="PF02966">
    <property type="entry name" value="DIM1"/>
    <property type="match status" value="1"/>
</dbReference>
<comment type="caution">
    <text evidence="3">The sequence shown here is derived from an EMBL/GenBank/DDBJ whole genome shotgun (WGS) entry which is preliminary data.</text>
</comment>
<reference evidence="3" key="1">
    <citation type="submission" date="2021-12" db="EMBL/GenBank/DDBJ databases">
        <title>Prjna785345.</title>
        <authorList>
            <person name="Rujirawat T."/>
            <person name="Krajaejun T."/>
        </authorList>
    </citation>
    <scope>NUCLEOTIDE SEQUENCE</scope>
    <source>
        <strain evidence="3">Pi057C3</strain>
    </source>
</reference>
<feature type="signal peptide" evidence="2">
    <location>
        <begin position="1"/>
        <end position="26"/>
    </location>
</feature>
<proteinExistence type="inferred from homology"/>
<keyword evidence="4" id="KW-1185">Reference proteome</keyword>
<keyword evidence="2" id="KW-0732">Signal</keyword>
<accession>A0AAD5Q8F9</accession>
<dbReference type="GO" id="GO:0000398">
    <property type="term" value="P:mRNA splicing, via spliceosome"/>
    <property type="evidence" value="ECO:0007669"/>
    <property type="project" value="InterPro"/>
</dbReference>
<evidence type="ECO:0000313" key="4">
    <source>
        <dbReference type="Proteomes" id="UP001209570"/>
    </source>
</evidence>
<dbReference type="AlphaFoldDB" id="A0AAD5Q8F9"/>
<dbReference type="Gene3D" id="3.40.30.10">
    <property type="entry name" value="Glutaredoxin"/>
    <property type="match status" value="1"/>
</dbReference>
<feature type="chain" id="PRO_5042162888" evidence="2">
    <location>
        <begin position="27"/>
        <end position="329"/>
    </location>
</feature>
<sequence length="329" mass="37238">MSCVLGRLVIAALMVVLMAIAQPTTAQEEDPEIIDFDEDTSDHVGCEFDEIQLASDGIIQLRRLEMGERVAPNTTLNSTVEADDYQFYHLCVMRHEHEHQINVNLTCLDRGTDANLYLSSVEKYPRMGHASWIAQHVGDDHVKLFTYLDGFPRRSDPRHRSIPLHIGVRGVSPLTSAIFMTNSIIIILTGLRMLKSLRTKAAIDDAIRHTKDKVLVLRFGRASDLVCMQQDDVLAKTERELSKMARIALVEADDVPIYCQYFDITLIPATVFFFNAQHIKVDYGKLRALDAATMDCQVIYRGARHGKLIVASPIDRSRIPHYDLLYKDL</sequence>
<dbReference type="SMART" id="SM01410">
    <property type="entry name" value="DIM1"/>
    <property type="match status" value="1"/>
</dbReference>
<protein>
    <submittedName>
        <fullName evidence="3">Uncharacterized protein</fullName>
    </submittedName>
</protein>
<dbReference type="GO" id="GO:0005682">
    <property type="term" value="C:U5 snRNP"/>
    <property type="evidence" value="ECO:0007669"/>
    <property type="project" value="TreeGrafter"/>
</dbReference>
<evidence type="ECO:0000256" key="2">
    <source>
        <dbReference type="SAM" id="SignalP"/>
    </source>
</evidence>
<evidence type="ECO:0000256" key="1">
    <source>
        <dbReference type="ARBA" id="ARBA00008241"/>
    </source>
</evidence>
<name>A0AAD5Q8F9_PYTIN</name>
<dbReference type="GO" id="GO:0046540">
    <property type="term" value="C:U4/U6 x U5 tri-snRNP complex"/>
    <property type="evidence" value="ECO:0007669"/>
    <property type="project" value="InterPro"/>
</dbReference>
<dbReference type="EMBL" id="JAKCXM010000052">
    <property type="protein sequence ID" value="KAJ0404996.1"/>
    <property type="molecule type" value="Genomic_DNA"/>
</dbReference>
<gene>
    <name evidence="3" type="ORF">P43SY_004913</name>
</gene>
<dbReference type="Proteomes" id="UP001209570">
    <property type="component" value="Unassembled WGS sequence"/>
</dbReference>
<dbReference type="PANTHER" id="PTHR12052:SF4">
    <property type="entry name" value="THIOREDOXIN-LIKE PROTEIN 4B"/>
    <property type="match status" value="1"/>
</dbReference>
<dbReference type="InterPro" id="IPR004123">
    <property type="entry name" value="Dim1"/>
</dbReference>
<dbReference type="InterPro" id="IPR036249">
    <property type="entry name" value="Thioredoxin-like_sf"/>
</dbReference>
<organism evidence="3 4">
    <name type="scientific">Pythium insidiosum</name>
    <name type="common">Pythiosis disease agent</name>
    <dbReference type="NCBI Taxonomy" id="114742"/>
    <lineage>
        <taxon>Eukaryota</taxon>
        <taxon>Sar</taxon>
        <taxon>Stramenopiles</taxon>
        <taxon>Oomycota</taxon>
        <taxon>Peronosporomycetes</taxon>
        <taxon>Pythiales</taxon>
        <taxon>Pythiaceae</taxon>
        <taxon>Pythium</taxon>
    </lineage>
</organism>
<dbReference type="PANTHER" id="PTHR12052">
    <property type="entry name" value="THIOREDOXIN-LIKE PROTEN 4A, 4B"/>
    <property type="match status" value="1"/>
</dbReference>